<dbReference type="InterPro" id="IPR018223">
    <property type="entry name" value="Arginosuc_synth_CS"/>
</dbReference>
<protein>
    <recommendedName>
        <fullName evidence="3">argininosuccinate synthase</fullName>
        <ecNumber evidence="3">6.3.4.5</ecNumber>
    </recommendedName>
</protein>
<comment type="subunit">
    <text evidence="2">Homotetramer.</text>
</comment>
<evidence type="ECO:0000256" key="7">
    <source>
        <dbReference type="ARBA" id="ARBA00022605"/>
    </source>
</evidence>
<dbReference type="FunFam" id="3.40.50.620:FF:000038">
    <property type="entry name" value="Argininosuccinate synthase"/>
    <property type="match status" value="1"/>
</dbReference>
<evidence type="ECO:0000313" key="12">
    <source>
        <dbReference type="EMBL" id="OIQ79171.1"/>
    </source>
</evidence>
<dbReference type="Pfam" id="PF20979">
    <property type="entry name" value="Arginosuc_syn_C"/>
    <property type="match status" value="1"/>
</dbReference>
<dbReference type="PROSITE" id="PS00565">
    <property type="entry name" value="ARGININOSUCCIN_SYN_2"/>
    <property type="match status" value="1"/>
</dbReference>
<dbReference type="Gene3D" id="3.40.50.620">
    <property type="entry name" value="HUPs"/>
    <property type="match status" value="1"/>
</dbReference>
<dbReference type="Gene3D" id="1.20.5.470">
    <property type="entry name" value="Single helix bin"/>
    <property type="match status" value="1"/>
</dbReference>
<dbReference type="GO" id="GO:0000053">
    <property type="term" value="P:argininosuccinate metabolic process"/>
    <property type="evidence" value="ECO:0007669"/>
    <property type="project" value="TreeGrafter"/>
</dbReference>
<dbReference type="CDD" id="cd01999">
    <property type="entry name" value="ASS"/>
    <property type="match status" value="1"/>
</dbReference>
<evidence type="ECO:0000256" key="8">
    <source>
        <dbReference type="ARBA" id="ARBA00022741"/>
    </source>
</evidence>
<dbReference type="InterPro" id="IPR001518">
    <property type="entry name" value="Arginosuc_synth"/>
</dbReference>
<proteinExistence type="inferred from homology"/>
<dbReference type="InterPro" id="IPR014729">
    <property type="entry name" value="Rossmann-like_a/b/a_fold"/>
</dbReference>
<dbReference type="InterPro" id="IPR048268">
    <property type="entry name" value="Arginosuc_syn_C"/>
</dbReference>
<evidence type="ECO:0000259" key="11">
    <source>
        <dbReference type="Pfam" id="PF20979"/>
    </source>
</evidence>
<reference evidence="12" key="1">
    <citation type="submission" date="2016-10" db="EMBL/GenBank/DDBJ databases">
        <title>Sequence of Gallionella enrichment culture.</title>
        <authorList>
            <person name="Poehlein A."/>
            <person name="Muehling M."/>
            <person name="Daniel R."/>
        </authorList>
    </citation>
    <scope>NUCLEOTIDE SEQUENCE</scope>
</reference>
<accession>A0A1J5QNU5</accession>
<evidence type="ECO:0000259" key="10">
    <source>
        <dbReference type="Pfam" id="PF00764"/>
    </source>
</evidence>
<dbReference type="HAMAP" id="MF_00005">
    <property type="entry name" value="Arg_succ_synth_type1"/>
    <property type="match status" value="1"/>
</dbReference>
<dbReference type="SUPFAM" id="SSF69864">
    <property type="entry name" value="Argininosuccinate synthetase, C-terminal domain"/>
    <property type="match status" value="1"/>
</dbReference>
<dbReference type="EMBL" id="MLJW01001261">
    <property type="protein sequence ID" value="OIQ79171.1"/>
    <property type="molecule type" value="Genomic_DNA"/>
</dbReference>
<keyword evidence="6 12" id="KW-0436">Ligase</keyword>
<dbReference type="UniPathway" id="UPA00068">
    <property type="reaction ID" value="UER00113"/>
</dbReference>
<dbReference type="GO" id="GO:0005524">
    <property type="term" value="F:ATP binding"/>
    <property type="evidence" value="ECO:0007669"/>
    <property type="project" value="UniProtKB-KW"/>
</dbReference>
<keyword evidence="4" id="KW-0963">Cytoplasm</keyword>
<dbReference type="GO" id="GO:0005737">
    <property type="term" value="C:cytoplasm"/>
    <property type="evidence" value="ECO:0007669"/>
    <property type="project" value="TreeGrafter"/>
</dbReference>
<dbReference type="GO" id="GO:0006526">
    <property type="term" value="P:L-arginine biosynthetic process"/>
    <property type="evidence" value="ECO:0007669"/>
    <property type="project" value="UniProtKB-UniPathway"/>
</dbReference>
<sequence length="418" mass="45598">MTERVVLAYSGGLDTSVGIGWIAEATGAEVIAVAVDVGQGGEDLEVIRQRALDCGAVEAYVADARDEFAEEYCMPALRANALYLDRYPLVSALSRPVIVKHLVRAARQFGATTVAHGCTGKGNDQVRFEVGITSLAPEMQCIAPIRDLALTRDKAIEYATRHALPIATTKHNPFSIDQNVWGRAVETGFLEDIWNAPTKDVYSYTDDPTFPPVADEVVITFEQGVPVALDGVPVTPLQAIQEMNRRAGAQGVGRIDMVEDRLVGIKSREIYEAPGAMALIAAHQELENVTVEREQARFKRGVEQRWTELVYDGMWFSPLKRSLDMFIDDTQRYVSGDVRLVLHGGRAMVTGRRSEASLYDFNLATYDTGDTFDQSQAKGFIAIYGLTAKLSAARDVKFGNGVDFGVGDLPAAGEDADV</sequence>
<dbReference type="SUPFAM" id="SSF52402">
    <property type="entry name" value="Adenine nucleotide alpha hydrolases-like"/>
    <property type="match status" value="1"/>
</dbReference>
<evidence type="ECO:0000256" key="9">
    <source>
        <dbReference type="ARBA" id="ARBA00022840"/>
    </source>
</evidence>
<dbReference type="PROSITE" id="PS00564">
    <property type="entry name" value="ARGININOSUCCIN_SYN_1"/>
    <property type="match status" value="1"/>
</dbReference>
<dbReference type="GO" id="GO:0004055">
    <property type="term" value="F:argininosuccinate synthase activity"/>
    <property type="evidence" value="ECO:0007669"/>
    <property type="project" value="UniProtKB-EC"/>
</dbReference>
<feature type="domain" description="Arginosuccinate synthase-like N-terminal" evidence="10">
    <location>
        <begin position="4"/>
        <end position="165"/>
    </location>
</feature>
<keyword evidence="8" id="KW-0547">Nucleotide-binding</keyword>
<dbReference type="AlphaFoldDB" id="A0A1J5QNU5"/>
<dbReference type="EC" id="6.3.4.5" evidence="3"/>
<evidence type="ECO:0000256" key="1">
    <source>
        <dbReference type="ARBA" id="ARBA00004967"/>
    </source>
</evidence>
<gene>
    <name evidence="12" type="primary">argG_11</name>
    <name evidence="12" type="ORF">GALL_390980</name>
</gene>
<dbReference type="Gene3D" id="3.90.1260.10">
    <property type="entry name" value="Argininosuccinate synthetase, chain A, domain 2"/>
    <property type="match status" value="1"/>
</dbReference>
<dbReference type="Pfam" id="PF00764">
    <property type="entry name" value="Arginosuc_synth"/>
    <property type="match status" value="1"/>
</dbReference>
<comment type="pathway">
    <text evidence="1">Amino-acid biosynthesis; L-arginine biosynthesis; L-arginine from L-ornithine and carbamoyl phosphate: step 2/3.</text>
</comment>
<dbReference type="FunFam" id="3.90.1260.10:FF:000007">
    <property type="entry name" value="Argininosuccinate synthase"/>
    <property type="match status" value="1"/>
</dbReference>
<keyword evidence="5" id="KW-0055">Arginine biosynthesis</keyword>
<comment type="caution">
    <text evidence="12">The sequence shown here is derived from an EMBL/GenBank/DDBJ whole genome shotgun (WGS) entry which is preliminary data.</text>
</comment>
<keyword evidence="7" id="KW-0028">Amino-acid biosynthesis</keyword>
<organism evidence="12">
    <name type="scientific">mine drainage metagenome</name>
    <dbReference type="NCBI Taxonomy" id="410659"/>
    <lineage>
        <taxon>unclassified sequences</taxon>
        <taxon>metagenomes</taxon>
        <taxon>ecological metagenomes</taxon>
    </lineage>
</organism>
<dbReference type="NCBIfam" id="NF001770">
    <property type="entry name" value="PRK00509.1"/>
    <property type="match status" value="1"/>
</dbReference>
<dbReference type="InterPro" id="IPR023434">
    <property type="entry name" value="Arginosuc_synth_type_1_subfam"/>
</dbReference>
<name>A0A1J5QNU5_9ZZZZ</name>
<dbReference type="PANTHER" id="PTHR11587:SF2">
    <property type="entry name" value="ARGININOSUCCINATE SYNTHASE"/>
    <property type="match status" value="1"/>
</dbReference>
<keyword evidence="9" id="KW-0067">ATP-binding</keyword>
<evidence type="ECO:0000256" key="5">
    <source>
        <dbReference type="ARBA" id="ARBA00022571"/>
    </source>
</evidence>
<dbReference type="NCBIfam" id="TIGR00032">
    <property type="entry name" value="argG"/>
    <property type="match status" value="1"/>
</dbReference>
<dbReference type="InterPro" id="IPR024074">
    <property type="entry name" value="AS_cat/multimer_dom_body"/>
</dbReference>
<feature type="domain" description="Arginosuccinate synthase C-terminal" evidence="11">
    <location>
        <begin position="174"/>
        <end position="390"/>
    </location>
</feature>
<dbReference type="GO" id="GO:0000050">
    <property type="term" value="P:urea cycle"/>
    <property type="evidence" value="ECO:0007669"/>
    <property type="project" value="TreeGrafter"/>
</dbReference>
<evidence type="ECO:0000256" key="3">
    <source>
        <dbReference type="ARBA" id="ARBA00012286"/>
    </source>
</evidence>
<dbReference type="InterPro" id="IPR048267">
    <property type="entry name" value="Arginosuc_syn_N"/>
</dbReference>
<evidence type="ECO:0000256" key="6">
    <source>
        <dbReference type="ARBA" id="ARBA00022598"/>
    </source>
</evidence>
<dbReference type="PANTHER" id="PTHR11587">
    <property type="entry name" value="ARGININOSUCCINATE SYNTHASE"/>
    <property type="match status" value="1"/>
</dbReference>
<evidence type="ECO:0000256" key="2">
    <source>
        <dbReference type="ARBA" id="ARBA00011881"/>
    </source>
</evidence>
<evidence type="ECO:0000256" key="4">
    <source>
        <dbReference type="ARBA" id="ARBA00022490"/>
    </source>
</evidence>